<dbReference type="OrthoDB" id="1493774at2"/>
<name>A0A5C6RXH4_9FLAO</name>
<keyword evidence="3" id="KW-1185">Reference proteome</keyword>
<reference evidence="2 3" key="1">
    <citation type="submission" date="2019-08" db="EMBL/GenBank/DDBJ databases">
        <title>Genome of Vicingus serpentipes NCIMB 15042.</title>
        <authorList>
            <person name="Bowman J.P."/>
        </authorList>
    </citation>
    <scope>NUCLEOTIDE SEQUENCE [LARGE SCALE GENOMIC DNA]</scope>
    <source>
        <strain evidence="2 3">NCIMB 15042</strain>
    </source>
</reference>
<keyword evidence="1" id="KW-0812">Transmembrane</keyword>
<gene>
    <name evidence="2" type="ORF">FRY74_02170</name>
</gene>
<accession>A0A5C6RXH4</accession>
<dbReference type="InterPro" id="IPR008620">
    <property type="entry name" value="FixH"/>
</dbReference>
<comment type="caution">
    <text evidence="2">The sequence shown here is derived from an EMBL/GenBank/DDBJ whole genome shotgun (WGS) entry which is preliminary data.</text>
</comment>
<dbReference type="RefSeq" id="WP_147098159.1">
    <property type="nucleotide sequence ID" value="NZ_VOOS01000001.1"/>
</dbReference>
<organism evidence="2 3">
    <name type="scientific">Vicingus serpentipes</name>
    <dbReference type="NCBI Taxonomy" id="1926625"/>
    <lineage>
        <taxon>Bacteria</taxon>
        <taxon>Pseudomonadati</taxon>
        <taxon>Bacteroidota</taxon>
        <taxon>Flavobacteriia</taxon>
        <taxon>Flavobacteriales</taxon>
        <taxon>Vicingaceae</taxon>
        <taxon>Vicingus</taxon>
    </lineage>
</organism>
<dbReference type="Proteomes" id="UP000321721">
    <property type="component" value="Unassembled WGS sequence"/>
</dbReference>
<feature type="transmembrane region" description="Helical" evidence="1">
    <location>
        <begin position="6"/>
        <end position="27"/>
    </location>
</feature>
<protein>
    <recommendedName>
        <fullName evidence="4">Nitrogen fixation protein FixH</fullName>
    </recommendedName>
</protein>
<sequence length="145" mass="16856">MKFNWGTGAFILFGGFVVFMLGLVFYASKQSHELVTENYYEKELEFKDVLIKQELTEKLTEQLQIEVKDKELILNFPKEVGNNVSGKLFLFKPSNINDDKEISFTTDNNLKTIDLSEFSTGMYKLKVNWNAGENEYYNEEEIVIP</sequence>
<keyword evidence="1" id="KW-0472">Membrane</keyword>
<evidence type="ECO:0000313" key="2">
    <source>
        <dbReference type="EMBL" id="TXB67011.1"/>
    </source>
</evidence>
<keyword evidence="1" id="KW-1133">Transmembrane helix</keyword>
<dbReference type="AlphaFoldDB" id="A0A5C6RXH4"/>
<proteinExistence type="predicted"/>
<evidence type="ECO:0000256" key="1">
    <source>
        <dbReference type="SAM" id="Phobius"/>
    </source>
</evidence>
<evidence type="ECO:0000313" key="3">
    <source>
        <dbReference type="Proteomes" id="UP000321721"/>
    </source>
</evidence>
<evidence type="ECO:0008006" key="4">
    <source>
        <dbReference type="Google" id="ProtNLM"/>
    </source>
</evidence>
<dbReference type="EMBL" id="VOOS01000001">
    <property type="protein sequence ID" value="TXB67011.1"/>
    <property type="molecule type" value="Genomic_DNA"/>
</dbReference>
<dbReference type="Pfam" id="PF05751">
    <property type="entry name" value="FixH"/>
    <property type="match status" value="1"/>
</dbReference>